<name>A0A642UU69_9ASCO</name>
<dbReference type="GO" id="GO:0043175">
    <property type="term" value="F:RNA polymerase core enzyme binding"/>
    <property type="evidence" value="ECO:0007669"/>
    <property type="project" value="UniProtKB-UniRule"/>
</dbReference>
<dbReference type="Gene3D" id="1.25.40.820">
    <property type="match status" value="1"/>
</dbReference>
<accession>A0A642UU69</accession>
<dbReference type="PROSITE" id="PS51479">
    <property type="entry name" value="ZF_RTR1"/>
    <property type="match status" value="1"/>
</dbReference>
<evidence type="ECO:0000256" key="4">
    <source>
        <dbReference type="ARBA" id="ARBA00022771"/>
    </source>
</evidence>
<keyword evidence="3 12" id="KW-0479">Metal-binding</keyword>
<dbReference type="EMBL" id="SWFS01000415">
    <property type="protein sequence ID" value="KAA8905452.1"/>
    <property type="molecule type" value="Genomic_DNA"/>
</dbReference>
<comment type="catalytic activity">
    <reaction evidence="9 12">
        <text>O-phospho-L-seryl-[protein] + H2O = L-seryl-[protein] + phosphate</text>
        <dbReference type="Rhea" id="RHEA:20629"/>
        <dbReference type="Rhea" id="RHEA-COMP:9863"/>
        <dbReference type="Rhea" id="RHEA-COMP:11604"/>
        <dbReference type="ChEBI" id="CHEBI:15377"/>
        <dbReference type="ChEBI" id="CHEBI:29999"/>
        <dbReference type="ChEBI" id="CHEBI:43474"/>
        <dbReference type="ChEBI" id="CHEBI:83421"/>
        <dbReference type="EC" id="3.1.3.16"/>
    </reaction>
</comment>
<dbReference type="PANTHER" id="PTHR14732:SF0">
    <property type="entry name" value="RNA POLYMERASE II SUBUNIT B1 CTD PHOSPHATASE RPAP2-RELATED"/>
    <property type="match status" value="1"/>
</dbReference>
<keyword evidence="6 12" id="KW-0862">Zinc</keyword>
<evidence type="ECO:0000256" key="9">
    <source>
        <dbReference type="ARBA" id="ARBA00047761"/>
    </source>
</evidence>
<gene>
    <name evidence="14" type="ORF">TRICI_005298</name>
</gene>
<dbReference type="InterPro" id="IPR038534">
    <property type="entry name" value="Rtr1/RPAP2_sf"/>
</dbReference>
<feature type="domain" description="RTR1-type" evidence="13">
    <location>
        <begin position="34"/>
        <end position="117"/>
    </location>
</feature>
<keyword evidence="15" id="KW-1185">Reference proteome</keyword>
<evidence type="ECO:0000256" key="2">
    <source>
        <dbReference type="ARBA" id="ARBA00005676"/>
    </source>
</evidence>
<protein>
    <recommendedName>
        <fullName evidence="12">RNA polymerase II subunit B1 CTD phosphatase RPAP2 homolog</fullName>
        <ecNumber evidence="12">3.1.3.16</ecNumber>
    </recommendedName>
</protein>
<dbReference type="PANTHER" id="PTHR14732">
    <property type="entry name" value="RNA POLYMERASE II SUBUNIT B1 CTD PHOSPHATASE RPAP2-RELATED"/>
    <property type="match status" value="1"/>
</dbReference>
<evidence type="ECO:0000313" key="14">
    <source>
        <dbReference type="EMBL" id="KAA8905452.1"/>
    </source>
</evidence>
<comment type="function">
    <text evidence="12">Putative RNA polymerase II subunit B1 C-terminal domain (CTD) phosphatase involved in RNA polymerase II transcription regulation.</text>
</comment>
<evidence type="ECO:0000259" key="13">
    <source>
        <dbReference type="PROSITE" id="PS51479"/>
    </source>
</evidence>
<evidence type="ECO:0000313" key="15">
    <source>
        <dbReference type="Proteomes" id="UP000761534"/>
    </source>
</evidence>
<dbReference type="GO" id="GO:0005634">
    <property type="term" value="C:nucleus"/>
    <property type="evidence" value="ECO:0007669"/>
    <property type="project" value="UniProtKB-SubCell"/>
</dbReference>
<keyword evidence="5 12" id="KW-0378">Hydrolase</keyword>
<keyword evidence="8 12" id="KW-0539">Nucleus</keyword>
<keyword evidence="7 12" id="KW-0904">Protein phosphatase</keyword>
<evidence type="ECO:0000256" key="11">
    <source>
        <dbReference type="PROSITE-ProRule" id="PRU00812"/>
    </source>
</evidence>
<dbReference type="OrthoDB" id="2590500at2759"/>
<organism evidence="14 15">
    <name type="scientific">Trichomonascus ciferrii</name>
    <dbReference type="NCBI Taxonomy" id="44093"/>
    <lineage>
        <taxon>Eukaryota</taxon>
        <taxon>Fungi</taxon>
        <taxon>Dikarya</taxon>
        <taxon>Ascomycota</taxon>
        <taxon>Saccharomycotina</taxon>
        <taxon>Dipodascomycetes</taxon>
        <taxon>Dipodascales</taxon>
        <taxon>Trichomonascaceae</taxon>
        <taxon>Trichomonascus</taxon>
        <taxon>Trichomonascus ciferrii complex</taxon>
    </lineage>
</organism>
<dbReference type="VEuPathDB" id="FungiDB:TRICI_005298"/>
<dbReference type="InterPro" id="IPR007308">
    <property type="entry name" value="Rtr1/RPAP2_dom"/>
</dbReference>
<sequence>MNRPGQLTPREGSQLSLALVEFMTDGVEPDMLKFASRFMCPEDYGEIVLERNILHLCGYPLCNNDPKGIRKEHQINYRRPTMILPGTYLSKFCSREHYQASTFYQGQLSVQPLFARKDITYLPYGSMEYETQVALLEEVQAISENENKSMRQVIEEFKKLNVHEDEETQQQNVENLLSGLTEDMDNVHLVERQAQQPSDMQIDGAENTIEGYNSIHRIK</sequence>
<evidence type="ECO:0000256" key="3">
    <source>
        <dbReference type="ARBA" id="ARBA00022723"/>
    </source>
</evidence>
<dbReference type="GO" id="GO:0008420">
    <property type="term" value="F:RNA polymerase II CTD heptapeptide repeat phosphatase activity"/>
    <property type="evidence" value="ECO:0007669"/>
    <property type="project" value="UniProtKB-UniRule"/>
</dbReference>
<comment type="caution">
    <text evidence="14">The sequence shown here is derived from an EMBL/GenBank/DDBJ whole genome shotgun (WGS) entry which is preliminary data.</text>
</comment>
<dbReference type="AlphaFoldDB" id="A0A642UU69"/>
<proteinExistence type="inferred from homology"/>
<evidence type="ECO:0000256" key="8">
    <source>
        <dbReference type="ARBA" id="ARBA00023242"/>
    </source>
</evidence>
<evidence type="ECO:0000256" key="6">
    <source>
        <dbReference type="ARBA" id="ARBA00022833"/>
    </source>
</evidence>
<evidence type="ECO:0000256" key="12">
    <source>
        <dbReference type="RuleBase" id="RU367080"/>
    </source>
</evidence>
<dbReference type="Proteomes" id="UP000761534">
    <property type="component" value="Unassembled WGS sequence"/>
</dbReference>
<dbReference type="InterPro" id="IPR039693">
    <property type="entry name" value="Rtr1/RPAP2"/>
</dbReference>
<evidence type="ECO:0000256" key="1">
    <source>
        <dbReference type="ARBA" id="ARBA00004123"/>
    </source>
</evidence>
<dbReference type="GO" id="GO:0008270">
    <property type="term" value="F:zinc ion binding"/>
    <property type="evidence" value="ECO:0007669"/>
    <property type="project" value="UniProtKB-KW"/>
</dbReference>
<dbReference type="Pfam" id="PF04181">
    <property type="entry name" value="RPAP2_Rtr1"/>
    <property type="match status" value="1"/>
</dbReference>
<comment type="subcellular location">
    <subcellularLocation>
        <location evidence="1 12">Nucleus</location>
    </subcellularLocation>
</comment>
<evidence type="ECO:0000256" key="10">
    <source>
        <dbReference type="ARBA" id="ARBA00048336"/>
    </source>
</evidence>
<evidence type="ECO:0000256" key="5">
    <source>
        <dbReference type="ARBA" id="ARBA00022801"/>
    </source>
</evidence>
<keyword evidence="4 12" id="KW-0863">Zinc-finger</keyword>
<evidence type="ECO:0000256" key="7">
    <source>
        <dbReference type="ARBA" id="ARBA00022912"/>
    </source>
</evidence>
<comment type="similarity">
    <text evidence="2 11 12">Belongs to the RPAP2 family.</text>
</comment>
<comment type="catalytic activity">
    <reaction evidence="10 12">
        <text>O-phospho-L-threonyl-[protein] + H2O = L-threonyl-[protein] + phosphate</text>
        <dbReference type="Rhea" id="RHEA:47004"/>
        <dbReference type="Rhea" id="RHEA-COMP:11060"/>
        <dbReference type="Rhea" id="RHEA-COMP:11605"/>
        <dbReference type="ChEBI" id="CHEBI:15377"/>
        <dbReference type="ChEBI" id="CHEBI:30013"/>
        <dbReference type="ChEBI" id="CHEBI:43474"/>
        <dbReference type="ChEBI" id="CHEBI:61977"/>
        <dbReference type="EC" id="3.1.3.16"/>
    </reaction>
</comment>
<reference evidence="14" key="1">
    <citation type="journal article" date="2019" name="G3 (Bethesda)">
        <title>Genome Assemblies of Two Rare Opportunistic Yeast Pathogens: Diutina rugosa (syn. Candida rugosa) and Trichomonascus ciferrii (syn. Candida ciferrii).</title>
        <authorList>
            <person name="Mixao V."/>
            <person name="Saus E."/>
            <person name="Hansen A.P."/>
            <person name="Lass-Florl C."/>
            <person name="Gabaldon T."/>
        </authorList>
    </citation>
    <scope>NUCLEOTIDE SEQUENCE</scope>
    <source>
        <strain evidence="14">CBS 4856</strain>
    </source>
</reference>
<dbReference type="EC" id="3.1.3.16" evidence="12"/>
<dbReference type="GO" id="GO:0005737">
    <property type="term" value="C:cytoplasm"/>
    <property type="evidence" value="ECO:0007669"/>
    <property type="project" value="TreeGrafter"/>
</dbReference>